<dbReference type="SMART" id="SM01043">
    <property type="entry name" value="BTAD"/>
    <property type="match status" value="1"/>
</dbReference>
<dbReference type="Pfam" id="PF13374">
    <property type="entry name" value="TPR_10"/>
    <property type="match status" value="1"/>
</dbReference>
<keyword evidence="5" id="KW-0802">TPR repeat</keyword>
<feature type="DNA-binding region" description="OmpR/PhoB-type" evidence="6">
    <location>
        <begin position="4"/>
        <end position="108"/>
    </location>
</feature>
<evidence type="ECO:0000256" key="6">
    <source>
        <dbReference type="PROSITE-ProRule" id="PRU01091"/>
    </source>
</evidence>
<feature type="domain" description="OmpR/PhoB-type" evidence="7">
    <location>
        <begin position="4"/>
        <end position="108"/>
    </location>
</feature>
<dbReference type="InterPro" id="IPR019734">
    <property type="entry name" value="TPR_rpt"/>
</dbReference>
<dbReference type="SMART" id="SM00862">
    <property type="entry name" value="Trans_reg_C"/>
    <property type="match status" value="1"/>
</dbReference>
<reference evidence="8 9" key="1">
    <citation type="submission" date="2021-03" db="EMBL/GenBank/DDBJ databases">
        <title>Sequencing the genomes of 1000 actinobacteria strains.</title>
        <authorList>
            <person name="Klenk H.-P."/>
        </authorList>
    </citation>
    <scope>NUCLEOTIDE SEQUENCE [LARGE SCALE GENOMIC DNA]</scope>
    <source>
        <strain evidence="8 9">DSM 46670</strain>
    </source>
</reference>
<dbReference type="InterPro" id="IPR016032">
    <property type="entry name" value="Sig_transdc_resp-reg_C-effctor"/>
</dbReference>
<dbReference type="Pfam" id="PF13424">
    <property type="entry name" value="TPR_12"/>
    <property type="match status" value="2"/>
</dbReference>
<dbReference type="EMBL" id="JAGINW010000001">
    <property type="protein sequence ID" value="MBP2328511.1"/>
    <property type="molecule type" value="Genomic_DNA"/>
</dbReference>
<comment type="similarity">
    <text evidence="1">Belongs to the AfsR/DnrI/RedD regulatory family.</text>
</comment>
<evidence type="ECO:0000256" key="2">
    <source>
        <dbReference type="ARBA" id="ARBA00023015"/>
    </source>
</evidence>
<name>A0ABS4TX49_9PSEU</name>
<dbReference type="SMART" id="SM00382">
    <property type="entry name" value="AAA"/>
    <property type="match status" value="1"/>
</dbReference>
<evidence type="ECO:0000256" key="5">
    <source>
        <dbReference type="PROSITE-ProRule" id="PRU00339"/>
    </source>
</evidence>
<feature type="repeat" description="TPR" evidence="5">
    <location>
        <begin position="674"/>
        <end position="707"/>
    </location>
</feature>
<keyword evidence="4" id="KW-0804">Transcription</keyword>
<evidence type="ECO:0000259" key="7">
    <source>
        <dbReference type="PROSITE" id="PS51755"/>
    </source>
</evidence>
<dbReference type="InterPro" id="IPR001867">
    <property type="entry name" value="OmpR/PhoB-type_DNA-bd"/>
</dbReference>
<dbReference type="GO" id="GO:0003677">
    <property type="term" value="F:DNA binding"/>
    <property type="evidence" value="ECO:0007669"/>
    <property type="project" value="UniProtKB-KW"/>
</dbReference>
<keyword evidence="9" id="KW-1185">Reference proteome</keyword>
<organism evidence="8 9">
    <name type="scientific">Kibdelosporangium banguiense</name>
    <dbReference type="NCBI Taxonomy" id="1365924"/>
    <lineage>
        <taxon>Bacteria</taxon>
        <taxon>Bacillati</taxon>
        <taxon>Actinomycetota</taxon>
        <taxon>Actinomycetes</taxon>
        <taxon>Pseudonocardiales</taxon>
        <taxon>Pseudonocardiaceae</taxon>
        <taxon>Kibdelosporangium</taxon>
    </lineage>
</organism>
<evidence type="ECO:0000256" key="3">
    <source>
        <dbReference type="ARBA" id="ARBA00023125"/>
    </source>
</evidence>
<dbReference type="Pfam" id="PF03704">
    <property type="entry name" value="BTAD"/>
    <property type="match status" value="1"/>
</dbReference>
<dbReference type="InterPro" id="IPR003593">
    <property type="entry name" value="AAA+_ATPase"/>
</dbReference>
<dbReference type="PROSITE" id="PS51755">
    <property type="entry name" value="OMPR_PHOB"/>
    <property type="match status" value="1"/>
</dbReference>
<evidence type="ECO:0000256" key="4">
    <source>
        <dbReference type="ARBA" id="ARBA00023163"/>
    </source>
</evidence>
<dbReference type="InterPro" id="IPR005158">
    <property type="entry name" value="BTAD"/>
</dbReference>
<evidence type="ECO:0000256" key="1">
    <source>
        <dbReference type="ARBA" id="ARBA00005820"/>
    </source>
</evidence>
<sequence length="923" mass="98542">MSDHAGTANTGIRIQVLGPLRVWRDGTALDLGSAGVRALLGLLALNGGQPTSRADIVEALWRNQPPSSASNVIQTYIRSLRQVLEPGRRAYSHSSYLPRIGDGYALRASDIDVVRFKQLLTEARSDTARLGAALRLWHGQPLADVPALAGHKKVLALVEQRRAALARYGEEMITAGTAGEVIASLEEASADQPLDEAALGRLIRAYQSIGRRAAAFNTYHAARRRLADELGVDPGPELTSAYTSLLTDETSARPAPAQLPADVRGFTGRTAELADLDAALARDGGDGLLCVISGSAGVGKTALAIRFGHQARHHFPGGQLYIDLRGFDAEQPLPAGDVLVRLLGALGVTGRDVPADVAGRARRLREEIAGKRVLLVLDNANSADQVQPVLPCPPSCTVVVTSRDLLPGLVAQHRAELGVLSPRDALTLLSDMIGARANDEPEAAQALVEQCARLPLALRVAAELVVSRGATPLSTLVSELADRGRRLMLLDGGGDERAAVREVFSWSYRHLDEDAARAFRLLGLHPGLDIDTTAAAALFATEVSKAALLLEVLGRAHLVHVTKPGRLGMHDLLRAFAADLAKDDHEATERLFDHYVETAAKMANSLDSPASRSWLDEELPNLTAICAQMPPAHTVRLATALYRYLDGGRHAEALTIHSYAEQAALQLNSLSAQAHAVTNLGSVHWQLGHHEQAAEHYRRALALSMAASDHAGAARALTRLGNVEEQTGQYEQASAHHAQALAHARSANHLIGEARALTNLGILNERLGELGSAAALHEQALDLFLHLGDWVGEAVARTRLGIIAMRSAAYDRAMREHERALTISRDLGHLRGEAHSLINIGDLLRAQGRYPEAATHYSDALALCELAGHEYGRATALNGLGDALGSMGVLTEARHHHAAALAIAVKIGDLDEQSRAYTGLGRG</sequence>
<dbReference type="Proteomes" id="UP001519332">
    <property type="component" value="Unassembled WGS sequence"/>
</dbReference>
<dbReference type="RefSeq" id="WP_209645492.1">
    <property type="nucleotide sequence ID" value="NZ_JAGINW010000001.1"/>
</dbReference>
<dbReference type="InterPro" id="IPR036388">
    <property type="entry name" value="WH-like_DNA-bd_sf"/>
</dbReference>
<dbReference type="Gene3D" id="1.10.10.10">
    <property type="entry name" value="Winged helix-like DNA-binding domain superfamily/Winged helix DNA-binding domain"/>
    <property type="match status" value="1"/>
</dbReference>
<keyword evidence="2" id="KW-0805">Transcription regulation</keyword>
<dbReference type="Gene3D" id="1.25.40.10">
    <property type="entry name" value="Tetratricopeptide repeat domain"/>
    <property type="match status" value="3"/>
</dbReference>
<dbReference type="PRINTS" id="PR00364">
    <property type="entry name" value="DISEASERSIST"/>
</dbReference>
<dbReference type="CDD" id="cd15831">
    <property type="entry name" value="BTAD"/>
    <property type="match status" value="1"/>
</dbReference>
<dbReference type="PANTHER" id="PTHR35807">
    <property type="entry name" value="TRANSCRIPTIONAL REGULATOR REDD-RELATED"/>
    <property type="match status" value="1"/>
</dbReference>
<protein>
    <submittedName>
        <fullName evidence="8">DNA-binding SARP family transcriptional activator/Tfp pilus assembly protein PilF</fullName>
    </submittedName>
</protein>
<gene>
    <name evidence="8" type="ORF">JOF56_008896</name>
</gene>
<dbReference type="InterPro" id="IPR051677">
    <property type="entry name" value="AfsR-DnrI-RedD_regulator"/>
</dbReference>
<dbReference type="Pfam" id="PF13181">
    <property type="entry name" value="TPR_8"/>
    <property type="match status" value="1"/>
</dbReference>
<dbReference type="InterPro" id="IPR002182">
    <property type="entry name" value="NB-ARC"/>
</dbReference>
<dbReference type="InterPro" id="IPR011990">
    <property type="entry name" value="TPR-like_helical_dom_sf"/>
</dbReference>
<evidence type="ECO:0000313" key="8">
    <source>
        <dbReference type="EMBL" id="MBP2328511.1"/>
    </source>
</evidence>
<dbReference type="Gene3D" id="3.40.50.300">
    <property type="entry name" value="P-loop containing nucleotide triphosphate hydrolases"/>
    <property type="match status" value="1"/>
</dbReference>
<dbReference type="PANTHER" id="PTHR35807:SF1">
    <property type="entry name" value="TRANSCRIPTIONAL REGULATOR REDD"/>
    <property type="match status" value="1"/>
</dbReference>
<dbReference type="SMART" id="SM00028">
    <property type="entry name" value="TPR"/>
    <property type="match status" value="6"/>
</dbReference>
<accession>A0ABS4TX49</accession>
<dbReference type="SUPFAM" id="SSF48452">
    <property type="entry name" value="TPR-like"/>
    <property type="match status" value="3"/>
</dbReference>
<comment type="caution">
    <text evidence="8">The sequence shown here is derived from an EMBL/GenBank/DDBJ whole genome shotgun (WGS) entry which is preliminary data.</text>
</comment>
<dbReference type="Pfam" id="PF00486">
    <property type="entry name" value="Trans_reg_C"/>
    <property type="match status" value="1"/>
</dbReference>
<dbReference type="Pfam" id="PF00931">
    <property type="entry name" value="NB-ARC"/>
    <property type="match status" value="1"/>
</dbReference>
<keyword evidence="3 6" id="KW-0238">DNA-binding</keyword>
<dbReference type="SUPFAM" id="SSF46894">
    <property type="entry name" value="C-terminal effector domain of the bipartite response regulators"/>
    <property type="match status" value="1"/>
</dbReference>
<dbReference type="InterPro" id="IPR027417">
    <property type="entry name" value="P-loop_NTPase"/>
</dbReference>
<dbReference type="SUPFAM" id="SSF52540">
    <property type="entry name" value="P-loop containing nucleoside triphosphate hydrolases"/>
    <property type="match status" value="1"/>
</dbReference>
<proteinExistence type="inferred from homology"/>
<evidence type="ECO:0000313" key="9">
    <source>
        <dbReference type="Proteomes" id="UP001519332"/>
    </source>
</evidence>
<dbReference type="PROSITE" id="PS50005">
    <property type="entry name" value="TPR"/>
    <property type="match status" value="1"/>
</dbReference>